<evidence type="ECO:0000256" key="9">
    <source>
        <dbReference type="ARBA" id="ARBA00023136"/>
    </source>
</evidence>
<dbReference type="EC" id="3.1.3.62" evidence="4"/>
<keyword evidence="6" id="KW-1003">Cell membrane</keyword>
<dbReference type="RefSeq" id="XP_005101326.1">
    <property type="nucleotide sequence ID" value="XM_005101269.3"/>
</dbReference>
<dbReference type="PIRSF" id="PIRSF000894">
    <property type="entry name" value="Acid_phosphatase"/>
    <property type="match status" value="1"/>
</dbReference>
<dbReference type="SUPFAM" id="SSF53254">
    <property type="entry name" value="Phosphoglycerate mutase-like"/>
    <property type="match status" value="1"/>
</dbReference>
<evidence type="ECO:0000256" key="10">
    <source>
        <dbReference type="ARBA" id="ARBA00023180"/>
    </source>
</evidence>
<dbReference type="EC" id="3.1.3.80" evidence="3"/>
<organism evidence="16 17">
    <name type="scientific">Aplysia californica</name>
    <name type="common">California sea hare</name>
    <dbReference type="NCBI Taxonomy" id="6500"/>
    <lineage>
        <taxon>Eukaryota</taxon>
        <taxon>Metazoa</taxon>
        <taxon>Spiralia</taxon>
        <taxon>Lophotrochozoa</taxon>
        <taxon>Mollusca</taxon>
        <taxon>Gastropoda</taxon>
        <taxon>Heterobranchia</taxon>
        <taxon>Euthyneura</taxon>
        <taxon>Tectipleura</taxon>
        <taxon>Aplysiida</taxon>
        <taxon>Aplysioidea</taxon>
        <taxon>Aplysiidae</taxon>
        <taxon>Aplysia</taxon>
    </lineage>
</organism>
<evidence type="ECO:0000256" key="3">
    <source>
        <dbReference type="ARBA" id="ARBA00012976"/>
    </source>
</evidence>
<evidence type="ECO:0000313" key="16">
    <source>
        <dbReference type="Proteomes" id="UP000694888"/>
    </source>
</evidence>
<comment type="catalytic activity">
    <reaction evidence="13">
        <text>1D-myo-inositol 1,2,4,5,6-pentakisphosphate + H2O = 1D-myo-inositol 1,2,5,6-tetrakisphosphate + phosphate</text>
        <dbReference type="Rhea" id="RHEA:77115"/>
        <dbReference type="ChEBI" id="CHEBI:15377"/>
        <dbReference type="ChEBI" id="CHEBI:43474"/>
        <dbReference type="ChEBI" id="CHEBI:57798"/>
        <dbReference type="ChEBI" id="CHEBI:195535"/>
        <dbReference type="EC" id="3.1.3.62"/>
    </reaction>
    <physiologicalReaction direction="left-to-right" evidence="13">
        <dbReference type="Rhea" id="RHEA:77116"/>
    </physiologicalReaction>
</comment>
<evidence type="ECO:0000256" key="15">
    <source>
        <dbReference type="ARBA" id="ARBA00043832"/>
    </source>
</evidence>
<evidence type="ECO:0000256" key="1">
    <source>
        <dbReference type="ARBA" id="ARBA00004236"/>
    </source>
</evidence>
<dbReference type="Pfam" id="PF00328">
    <property type="entry name" value="His_Phos_2"/>
    <property type="match status" value="1"/>
</dbReference>
<evidence type="ECO:0000256" key="12">
    <source>
        <dbReference type="ARBA" id="ARBA00043668"/>
    </source>
</evidence>
<keyword evidence="16" id="KW-1185">Reference proteome</keyword>
<comment type="catalytic activity">
    <reaction evidence="15">
        <text>(2R)-2,3-bisphosphoglycerate + H2O = (2R)-2-phosphoglycerate + phosphate</text>
        <dbReference type="Rhea" id="RHEA:27381"/>
        <dbReference type="ChEBI" id="CHEBI:15377"/>
        <dbReference type="ChEBI" id="CHEBI:43474"/>
        <dbReference type="ChEBI" id="CHEBI:58248"/>
        <dbReference type="ChEBI" id="CHEBI:58289"/>
        <dbReference type="EC" id="3.1.3.80"/>
    </reaction>
    <physiologicalReaction direction="left-to-right" evidence="15">
        <dbReference type="Rhea" id="RHEA:27382"/>
    </physiologicalReaction>
</comment>
<evidence type="ECO:0000256" key="7">
    <source>
        <dbReference type="ARBA" id="ARBA00022729"/>
    </source>
</evidence>
<dbReference type="PANTHER" id="PTHR20963">
    <property type="entry name" value="MULTIPLE INOSITOL POLYPHOSPHATE PHOSPHATASE-RELATED"/>
    <property type="match status" value="1"/>
</dbReference>
<comment type="catalytic activity">
    <reaction evidence="12">
        <text>1D-myo-inositol 1,2,5,6-tetrakisphosphate + H2O = 1D-myo-inositol 1,2,6-trisphosphate + phosphate</text>
        <dbReference type="Rhea" id="RHEA:77119"/>
        <dbReference type="ChEBI" id="CHEBI:15377"/>
        <dbReference type="ChEBI" id="CHEBI:43474"/>
        <dbReference type="ChEBI" id="CHEBI:195535"/>
        <dbReference type="ChEBI" id="CHEBI:195537"/>
        <dbReference type="EC" id="3.1.3.62"/>
    </reaction>
    <physiologicalReaction direction="left-to-right" evidence="12">
        <dbReference type="Rhea" id="RHEA:77120"/>
    </physiologicalReaction>
</comment>
<dbReference type="CDD" id="cd07061">
    <property type="entry name" value="HP_HAP_like"/>
    <property type="match status" value="1"/>
</dbReference>
<dbReference type="InterPro" id="IPR016274">
    <property type="entry name" value="Histidine_acid_Pase_euk"/>
</dbReference>
<dbReference type="GeneID" id="101846588"/>
<evidence type="ECO:0000256" key="2">
    <source>
        <dbReference type="ARBA" id="ARBA00008422"/>
    </source>
</evidence>
<keyword evidence="7" id="KW-0732">Signal</keyword>
<evidence type="ECO:0000256" key="6">
    <source>
        <dbReference type="ARBA" id="ARBA00022475"/>
    </source>
</evidence>
<keyword evidence="9" id="KW-0472">Membrane</keyword>
<keyword evidence="8" id="KW-0378">Hydrolase</keyword>
<dbReference type="Proteomes" id="UP000694888">
    <property type="component" value="Unplaced"/>
</dbReference>
<evidence type="ECO:0000256" key="11">
    <source>
        <dbReference type="ARBA" id="ARBA00031642"/>
    </source>
</evidence>
<protein>
    <recommendedName>
        <fullName evidence="5">Multiple inositol polyphosphate phosphatase 1</fullName>
        <ecNumber evidence="4">3.1.3.62</ecNumber>
        <ecNumber evidence="3">3.1.3.80</ecNumber>
    </recommendedName>
    <alternativeName>
        <fullName evidence="11">2,3-bisphosphoglycerate 3-phosphatase</fullName>
    </alternativeName>
</protein>
<name>A0ABM0JTT5_APLCA</name>
<dbReference type="Gene3D" id="3.40.50.1240">
    <property type="entry name" value="Phosphoglycerate mutase-like"/>
    <property type="match status" value="1"/>
</dbReference>
<proteinExistence type="inferred from homology"/>
<evidence type="ECO:0000256" key="4">
    <source>
        <dbReference type="ARBA" id="ARBA00013040"/>
    </source>
</evidence>
<comment type="similarity">
    <text evidence="2">Belongs to the histidine acid phosphatase family. MINPP1 subfamily.</text>
</comment>
<evidence type="ECO:0000256" key="13">
    <source>
        <dbReference type="ARBA" id="ARBA00043671"/>
    </source>
</evidence>
<gene>
    <name evidence="17" type="primary">LOC101846588</name>
</gene>
<evidence type="ECO:0000313" key="17">
    <source>
        <dbReference type="RefSeq" id="XP_005101326.1"/>
    </source>
</evidence>
<dbReference type="InterPro" id="IPR000560">
    <property type="entry name" value="His_Pase_clade-2"/>
</dbReference>
<keyword evidence="10" id="KW-0325">Glycoprotein</keyword>
<dbReference type="PANTHER" id="PTHR20963:SF8">
    <property type="entry name" value="MULTIPLE INOSITOL POLYPHOSPHATE PHOSPHATASE 1"/>
    <property type="match status" value="1"/>
</dbReference>
<comment type="catalytic activity">
    <reaction evidence="14">
        <text>1D-myo-inositol hexakisphosphate + H2O = 1D-myo-inositol 1,2,4,5,6-pentakisphosphate + phosphate</text>
        <dbReference type="Rhea" id="RHEA:16989"/>
        <dbReference type="ChEBI" id="CHEBI:15377"/>
        <dbReference type="ChEBI" id="CHEBI:43474"/>
        <dbReference type="ChEBI" id="CHEBI:57798"/>
        <dbReference type="ChEBI" id="CHEBI:58130"/>
        <dbReference type="EC" id="3.1.3.62"/>
    </reaction>
    <physiologicalReaction direction="left-to-right" evidence="14">
        <dbReference type="Rhea" id="RHEA:16990"/>
    </physiologicalReaction>
</comment>
<reference evidence="17" key="1">
    <citation type="submission" date="2025-08" db="UniProtKB">
        <authorList>
            <consortium name="RefSeq"/>
        </authorList>
    </citation>
    <scope>IDENTIFICATION</scope>
</reference>
<accession>A0ABM0JTT5</accession>
<comment type="subcellular location">
    <subcellularLocation>
        <location evidence="1">Cell membrane</location>
    </subcellularLocation>
</comment>
<evidence type="ECO:0000256" key="8">
    <source>
        <dbReference type="ARBA" id="ARBA00022801"/>
    </source>
</evidence>
<evidence type="ECO:0000256" key="14">
    <source>
        <dbReference type="ARBA" id="ARBA00043691"/>
    </source>
</evidence>
<dbReference type="InterPro" id="IPR029033">
    <property type="entry name" value="His_PPase_superfam"/>
</dbReference>
<evidence type="ECO:0000256" key="5">
    <source>
        <dbReference type="ARBA" id="ARBA00018097"/>
    </source>
</evidence>
<sequence>MKMAASCLAVAVNKPHISMTPSQLLFIIVLLVGTTNLSTASSPLKHFSTKTPYAWITSSKTTELVDDEMYHLTDVEGLSCSAVHANAVIRHGSRFPGLDDVLEISNVHEKLVVAMEPDVNPELYNWVNNFPSNNNKALSSLGEEEQEALGSRLAKKLHTLFSDEDFSNFKFMVSSAERTKQSASAFFEGLSTVVQGEEDDADDFDVEVNDELLRFFDLCKKYVYSVGNNKTAMKEYTTFMNSHQVVKIKDKMSEKLGISKDILTTANVRLIYLICGYETASFKSSPWCSLLDEEDMVILEYLGDLKHYYKNGYGHDITWQQSCPLLNEMFYVMDETIVEIETTEDDEEMDGFIVGHFAFGHAETVGPLLSALGLFNDSEPLLAGNFEQQEKRLFRTSEILPFSSNVLFVLYECVPEEFGEDEEIDEADYYLRLFVNEVPVKIPGCEELSCPYKTVRGLYHSFVEECDFKKICNSSHPKDEL</sequence>